<dbReference type="Proteomes" id="UP001595712">
    <property type="component" value="Unassembled WGS sequence"/>
</dbReference>
<dbReference type="Gene3D" id="1.20.120.520">
    <property type="entry name" value="nmb1532 protein domain like"/>
    <property type="match status" value="1"/>
</dbReference>
<dbReference type="Pfam" id="PF01814">
    <property type="entry name" value="Hemerythrin"/>
    <property type="match status" value="1"/>
</dbReference>
<feature type="domain" description="Hemerythrin-like" evidence="1">
    <location>
        <begin position="7"/>
        <end position="125"/>
    </location>
</feature>
<evidence type="ECO:0000313" key="3">
    <source>
        <dbReference type="Proteomes" id="UP001595712"/>
    </source>
</evidence>
<dbReference type="InterPro" id="IPR012312">
    <property type="entry name" value="Hemerythrin-like"/>
</dbReference>
<reference evidence="3" key="1">
    <citation type="journal article" date="2019" name="Int. J. Syst. Evol. Microbiol.">
        <title>The Global Catalogue of Microorganisms (GCM) 10K type strain sequencing project: providing services to taxonomists for standard genome sequencing and annotation.</title>
        <authorList>
            <consortium name="The Broad Institute Genomics Platform"/>
            <consortium name="The Broad Institute Genome Sequencing Center for Infectious Disease"/>
            <person name="Wu L."/>
            <person name="Ma J."/>
        </authorList>
    </citation>
    <scope>NUCLEOTIDE SEQUENCE [LARGE SCALE GENOMIC DNA]</scope>
    <source>
        <strain evidence="3">CGMCC 4.7396</strain>
    </source>
</reference>
<evidence type="ECO:0000259" key="1">
    <source>
        <dbReference type="Pfam" id="PF01814"/>
    </source>
</evidence>
<comment type="caution">
    <text evidence="2">The sequence shown here is derived from an EMBL/GenBank/DDBJ whole genome shotgun (WGS) entry which is preliminary data.</text>
</comment>
<sequence>MTHENNLIKVLTEEHRTMEGVFGELESHHGYSRDRKGLVDHALAETVRQWTAEERYVFPELRRQLPDGEALVRHEIDEHHRIDSLMKDLEVFGTGHPHFEQKLREFIDDYRHHAQDEEQNLVPRLQQSCTEAKLEELGDKLVHVRETAPTRPHPQAADAIPADRILEPGAGFMNRIRDSIRPGAM</sequence>
<proteinExistence type="predicted"/>
<dbReference type="RefSeq" id="WP_387979677.1">
    <property type="nucleotide sequence ID" value="NZ_JBHRWO010000021.1"/>
</dbReference>
<dbReference type="PANTHER" id="PTHR35585:SF1">
    <property type="entry name" value="HHE DOMAIN PROTEIN (AFU_ORTHOLOGUE AFUA_4G00730)"/>
    <property type="match status" value="1"/>
</dbReference>
<dbReference type="PANTHER" id="PTHR35585">
    <property type="entry name" value="HHE DOMAIN PROTEIN (AFU_ORTHOLOGUE AFUA_4G00730)"/>
    <property type="match status" value="1"/>
</dbReference>
<protein>
    <submittedName>
        <fullName evidence="2">Hemerythrin domain-containing protein</fullName>
    </submittedName>
</protein>
<dbReference type="CDD" id="cd12108">
    <property type="entry name" value="Hr-like"/>
    <property type="match status" value="1"/>
</dbReference>
<dbReference type="EMBL" id="JBHRWO010000021">
    <property type="protein sequence ID" value="MFC3495207.1"/>
    <property type="molecule type" value="Genomic_DNA"/>
</dbReference>
<organism evidence="2 3">
    <name type="scientific">Glycomyces rhizosphaerae</name>
    <dbReference type="NCBI Taxonomy" id="2054422"/>
    <lineage>
        <taxon>Bacteria</taxon>
        <taxon>Bacillati</taxon>
        <taxon>Actinomycetota</taxon>
        <taxon>Actinomycetes</taxon>
        <taxon>Glycomycetales</taxon>
        <taxon>Glycomycetaceae</taxon>
        <taxon>Glycomyces</taxon>
    </lineage>
</organism>
<name>A0ABV7Q315_9ACTN</name>
<evidence type="ECO:0000313" key="2">
    <source>
        <dbReference type="EMBL" id="MFC3495207.1"/>
    </source>
</evidence>
<keyword evidence="3" id="KW-1185">Reference proteome</keyword>
<gene>
    <name evidence="2" type="ORF">ACFO8M_22190</name>
</gene>
<accession>A0ABV7Q315</accession>